<dbReference type="PANTHER" id="PTHR48021">
    <property type="match status" value="1"/>
</dbReference>
<evidence type="ECO:0000313" key="7">
    <source>
        <dbReference type="EMBL" id="KAK4303945.1"/>
    </source>
</evidence>
<sequence>MRTSVVWSSERGLLAAFLNAPSIVLPCEVSEATWRGTLARLLEVWVTLGFLLFYLMSGLISWKTAALLIPAITFISGILGLLIVPESPSWLYRRQREAEAFNSLLKIRNSRTAVEKEMVEMKMLDQQDTKKLSWHHLLKMIYQKDYVMPMVISVLVPSLAVFCGFGVVAIYLPEVFAMTGVSRDQYWSSVISGSFRLLFNFIGSGLLSRMRRKVMLVSGSFTALVGVASLGAFFYFKEQRYDMSDVSWLPLAAVVMYVAGISGGVLPPAWLVAAEVLPSNIRSFGMGITNTVYTTLYFLVSKTYDDTKVTLGPHGVFWAYS</sequence>
<evidence type="ECO:0000256" key="4">
    <source>
        <dbReference type="ARBA" id="ARBA00023136"/>
    </source>
</evidence>
<feature type="transmembrane region" description="Helical" evidence="5">
    <location>
        <begin position="41"/>
        <end position="60"/>
    </location>
</feature>
<gene>
    <name evidence="7" type="ORF">Pmani_024082</name>
</gene>
<dbReference type="Proteomes" id="UP001292094">
    <property type="component" value="Unassembled WGS sequence"/>
</dbReference>
<feature type="transmembrane region" description="Helical" evidence="5">
    <location>
        <begin position="248"/>
        <end position="273"/>
    </location>
</feature>
<evidence type="ECO:0000256" key="5">
    <source>
        <dbReference type="SAM" id="Phobius"/>
    </source>
</evidence>
<keyword evidence="3 5" id="KW-1133">Transmembrane helix</keyword>
<feature type="transmembrane region" description="Helical" evidence="5">
    <location>
        <begin position="214"/>
        <end position="236"/>
    </location>
</feature>
<dbReference type="PROSITE" id="PS50850">
    <property type="entry name" value="MFS"/>
    <property type="match status" value="1"/>
</dbReference>
<dbReference type="EMBL" id="JAWZYT010002508">
    <property type="protein sequence ID" value="KAK4303945.1"/>
    <property type="molecule type" value="Genomic_DNA"/>
</dbReference>
<evidence type="ECO:0000313" key="8">
    <source>
        <dbReference type="Proteomes" id="UP001292094"/>
    </source>
</evidence>
<dbReference type="SUPFAM" id="SSF103473">
    <property type="entry name" value="MFS general substrate transporter"/>
    <property type="match status" value="1"/>
</dbReference>
<dbReference type="AlphaFoldDB" id="A0AAE1P899"/>
<proteinExistence type="predicted"/>
<comment type="caution">
    <text evidence="7">The sequence shown here is derived from an EMBL/GenBank/DDBJ whole genome shotgun (WGS) entry which is preliminary data.</text>
</comment>
<dbReference type="GO" id="GO:0022857">
    <property type="term" value="F:transmembrane transporter activity"/>
    <property type="evidence" value="ECO:0007669"/>
    <property type="project" value="InterPro"/>
</dbReference>
<name>A0AAE1P899_9EUCA</name>
<dbReference type="Pfam" id="PF00083">
    <property type="entry name" value="Sugar_tr"/>
    <property type="match status" value="1"/>
</dbReference>
<feature type="transmembrane region" description="Helical" evidence="5">
    <location>
        <begin position="185"/>
        <end position="207"/>
    </location>
</feature>
<feature type="domain" description="Major facilitator superfamily (MFS) profile" evidence="6">
    <location>
        <begin position="1"/>
        <end position="321"/>
    </location>
</feature>
<keyword evidence="4 5" id="KW-0472">Membrane</keyword>
<dbReference type="Gene3D" id="1.20.1250.20">
    <property type="entry name" value="MFS general substrate transporter like domains"/>
    <property type="match status" value="1"/>
</dbReference>
<dbReference type="InterPro" id="IPR005828">
    <property type="entry name" value="MFS_sugar_transport-like"/>
</dbReference>
<dbReference type="InterPro" id="IPR050549">
    <property type="entry name" value="MFS_Trehalose_Transporter"/>
</dbReference>
<evidence type="ECO:0000256" key="2">
    <source>
        <dbReference type="ARBA" id="ARBA00022692"/>
    </source>
</evidence>
<organism evidence="7 8">
    <name type="scientific">Petrolisthes manimaculis</name>
    <dbReference type="NCBI Taxonomy" id="1843537"/>
    <lineage>
        <taxon>Eukaryota</taxon>
        <taxon>Metazoa</taxon>
        <taxon>Ecdysozoa</taxon>
        <taxon>Arthropoda</taxon>
        <taxon>Crustacea</taxon>
        <taxon>Multicrustacea</taxon>
        <taxon>Malacostraca</taxon>
        <taxon>Eumalacostraca</taxon>
        <taxon>Eucarida</taxon>
        <taxon>Decapoda</taxon>
        <taxon>Pleocyemata</taxon>
        <taxon>Anomura</taxon>
        <taxon>Galatheoidea</taxon>
        <taxon>Porcellanidae</taxon>
        <taxon>Petrolisthes</taxon>
    </lineage>
</organism>
<reference evidence="7" key="1">
    <citation type="submission" date="2023-11" db="EMBL/GenBank/DDBJ databases">
        <title>Genome assemblies of two species of porcelain crab, Petrolisthes cinctipes and Petrolisthes manimaculis (Anomura: Porcellanidae).</title>
        <authorList>
            <person name="Angst P."/>
        </authorList>
    </citation>
    <scope>NUCLEOTIDE SEQUENCE</scope>
    <source>
        <strain evidence="7">PB745_02</strain>
        <tissue evidence="7">Gill</tissue>
    </source>
</reference>
<dbReference type="InterPro" id="IPR020846">
    <property type="entry name" value="MFS_dom"/>
</dbReference>
<evidence type="ECO:0000256" key="3">
    <source>
        <dbReference type="ARBA" id="ARBA00022989"/>
    </source>
</evidence>
<accession>A0AAE1P899</accession>
<dbReference type="PANTHER" id="PTHR48021:SF1">
    <property type="entry name" value="GH07001P-RELATED"/>
    <property type="match status" value="1"/>
</dbReference>
<feature type="transmembrane region" description="Helical" evidence="5">
    <location>
        <begin position="146"/>
        <end position="173"/>
    </location>
</feature>
<feature type="transmembrane region" description="Helical" evidence="5">
    <location>
        <begin position="66"/>
        <end position="84"/>
    </location>
</feature>
<evidence type="ECO:0000259" key="6">
    <source>
        <dbReference type="PROSITE" id="PS50850"/>
    </source>
</evidence>
<protein>
    <recommendedName>
        <fullName evidence="6">Major facilitator superfamily (MFS) profile domain-containing protein</fullName>
    </recommendedName>
</protein>
<keyword evidence="8" id="KW-1185">Reference proteome</keyword>
<evidence type="ECO:0000256" key="1">
    <source>
        <dbReference type="ARBA" id="ARBA00004141"/>
    </source>
</evidence>
<keyword evidence="2 5" id="KW-0812">Transmembrane</keyword>
<comment type="subcellular location">
    <subcellularLocation>
        <location evidence="1">Membrane</location>
        <topology evidence="1">Multi-pass membrane protein</topology>
    </subcellularLocation>
</comment>
<dbReference type="GO" id="GO:0016020">
    <property type="term" value="C:membrane"/>
    <property type="evidence" value="ECO:0007669"/>
    <property type="project" value="UniProtKB-SubCell"/>
</dbReference>
<dbReference type="InterPro" id="IPR036259">
    <property type="entry name" value="MFS_trans_sf"/>
</dbReference>